<dbReference type="EMBL" id="VOUQ01000009">
    <property type="protein sequence ID" value="TXE31230.1"/>
    <property type="molecule type" value="Genomic_DNA"/>
</dbReference>
<dbReference type="GeneID" id="87007736"/>
<proteinExistence type="predicted"/>
<evidence type="ECO:0000313" key="3">
    <source>
        <dbReference type="Proteomes" id="UP000037482"/>
    </source>
</evidence>
<gene>
    <name evidence="1" type="ORF">AB868_04287</name>
    <name evidence="2" type="ORF">FOT62_17070</name>
</gene>
<evidence type="ECO:0000313" key="4">
    <source>
        <dbReference type="Proteomes" id="UP000321126"/>
    </source>
</evidence>
<comment type="caution">
    <text evidence="2">The sequence shown here is derived from an EMBL/GenBank/DDBJ whole genome shotgun (WGS) entry which is preliminary data.</text>
</comment>
<organism evidence="2 4">
    <name type="scientific">Serratia marcescens</name>
    <dbReference type="NCBI Taxonomy" id="615"/>
    <lineage>
        <taxon>Bacteria</taxon>
        <taxon>Pseudomonadati</taxon>
        <taxon>Pseudomonadota</taxon>
        <taxon>Gammaproteobacteria</taxon>
        <taxon>Enterobacterales</taxon>
        <taxon>Yersiniaceae</taxon>
        <taxon>Serratia</taxon>
    </lineage>
</organism>
<accession>A0A656VDI5</accession>
<sequence length="237" mass="26221">MRLTFTLPESCGAATLNVEIDHLVIAGWTGRDREAILHHIRELAELGVPQPSAIPLFYRVAANQLSQQETIEVIGNATSGEVEPLIFAHRGELFVSLASDHTDRQLEAHSVALSKQICVKPVARAAWPLQEVLEHWDSLILRSWIREEGEWRLYQQGCLAALRTPGDLLERYFTGMQPPECGLAQPQTPDGLAMTCGTVAAIGGIRPAGEFRMELVDDVLGRTISHRYRSIELPVVA</sequence>
<evidence type="ECO:0000313" key="1">
    <source>
        <dbReference type="EMBL" id="KMU50342.1"/>
    </source>
</evidence>
<reference evidence="2 4" key="2">
    <citation type="submission" date="2019-07" db="EMBL/GenBank/DDBJ databases">
        <title>Serratia strains were isolated from fresh produce.</title>
        <authorList>
            <person name="Cho G.-S."/>
            <person name="Stein M."/>
            <person name="Lee W."/>
            <person name="Suh S.H."/>
            <person name="Franz C.M.A.P."/>
        </authorList>
    </citation>
    <scope>NUCLEOTIDE SEQUENCE [LARGE SCALE GENOMIC DNA]</scope>
    <source>
        <strain evidence="2 4">S16</strain>
    </source>
</reference>
<dbReference type="Pfam" id="PF11010">
    <property type="entry name" value="DUF2848"/>
    <property type="match status" value="1"/>
</dbReference>
<dbReference type="EMBL" id="LFJS01000014">
    <property type="protein sequence ID" value="KMU50342.1"/>
    <property type="molecule type" value="Genomic_DNA"/>
</dbReference>
<evidence type="ECO:0000313" key="2">
    <source>
        <dbReference type="EMBL" id="TXE31230.1"/>
    </source>
</evidence>
<dbReference type="InterPro" id="IPR021269">
    <property type="entry name" value="DUF2848"/>
</dbReference>
<reference evidence="1 3" key="1">
    <citation type="submission" date="2015-06" db="EMBL/GenBank/DDBJ databases">
        <title>Draft Genome of Serratia marcescens Strain AH0650_Sm1.</title>
        <authorList>
            <person name="Wan Y."/>
            <person name="Gorrie C."/>
            <person name="Holt K."/>
        </authorList>
    </citation>
    <scope>NUCLEOTIDE SEQUENCE [LARGE SCALE GENOMIC DNA]</scope>
    <source>
        <strain evidence="1 3">AH0650_Sm1</strain>
    </source>
</reference>
<dbReference type="Proteomes" id="UP000037482">
    <property type="component" value="Unassembled WGS sequence"/>
</dbReference>
<dbReference type="AlphaFoldDB" id="A0A3E2EAJ2"/>
<accession>A0A3E2EAJ2</accession>
<dbReference type="Proteomes" id="UP000321126">
    <property type="component" value="Unassembled WGS sequence"/>
</dbReference>
<dbReference type="RefSeq" id="WP_025304139.1">
    <property type="nucleotide sequence ID" value="NZ_AP019009.1"/>
</dbReference>
<protein>
    <submittedName>
        <fullName evidence="2">DUF2848 domain-containing protein</fullName>
    </submittedName>
</protein>
<name>A0A3E2EAJ2_SERMA</name>